<dbReference type="SFLD" id="SFLDG01129">
    <property type="entry name" value="C1.5:_HAD__Beta-PGM__Phosphata"/>
    <property type="match status" value="1"/>
</dbReference>
<dbReference type="InterPro" id="IPR006439">
    <property type="entry name" value="HAD-SF_hydro_IA"/>
</dbReference>
<dbReference type="NCBIfam" id="TIGR01549">
    <property type="entry name" value="HAD-SF-IA-v1"/>
    <property type="match status" value="1"/>
</dbReference>
<reference evidence="1" key="1">
    <citation type="journal article" date="2021" name="PeerJ">
        <title>Extensive microbial diversity within the chicken gut microbiome revealed by metagenomics and culture.</title>
        <authorList>
            <person name="Gilroy R."/>
            <person name="Ravi A."/>
            <person name="Getino M."/>
            <person name="Pursley I."/>
            <person name="Horton D.L."/>
            <person name="Alikhan N.F."/>
            <person name="Baker D."/>
            <person name="Gharbi K."/>
            <person name="Hall N."/>
            <person name="Watson M."/>
            <person name="Adriaenssens E.M."/>
            <person name="Foster-Nyarko E."/>
            <person name="Jarju S."/>
            <person name="Secka A."/>
            <person name="Antonio M."/>
            <person name="Oren A."/>
            <person name="Chaudhuri R.R."/>
            <person name="La Ragione R."/>
            <person name="Hildebrand F."/>
            <person name="Pallen M.J."/>
        </authorList>
    </citation>
    <scope>NUCLEOTIDE SEQUENCE</scope>
    <source>
        <strain evidence="1">14324</strain>
    </source>
</reference>
<evidence type="ECO:0000313" key="1">
    <source>
        <dbReference type="EMBL" id="HIZ22451.1"/>
    </source>
</evidence>
<dbReference type="InterPro" id="IPR023198">
    <property type="entry name" value="PGP-like_dom2"/>
</dbReference>
<accession>A0A9D2DSS0</accession>
<dbReference type="EMBL" id="DXBU01000091">
    <property type="protein sequence ID" value="HIZ22451.1"/>
    <property type="molecule type" value="Genomic_DNA"/>
</dbReference>
<dbReference type="InterPro" id="IPR041492">
    <property type="entry name" value="HAD_2"/>
</dbReference>
<dbReference type="Pfam" id="PF13419">
    <property type="entry name" value="HAD_2"/>
    <property type="match status" value="1"/>
</dbReference>
<reference evidence="1" key="2">
    <citation type="submission" date="2021-04" db="EMBL/GenBank/DDBJ databases">
        <authorList>
            <person name="Gilroy R."/>
        </authorList>
    </citation>
    <scope>NUCLEOTIDE SEQUENCE</scope>
    <source>
        <strain evidence="1">14324</strain>
    </source>
</reference>
<dbReference type="SUPFAM" id="SSF56784">
    <property type="entry name" value="HAD-like"/>
    <property type="match status" value="1"/>
</dbReference>
<dbReference type="PANTHER" id="PTHR18901:SF38">
    <property type="entry name" value="PSEUDOURIDINE-5'-PHOSPHATASE"/>
    <property type="match status" value="1"/>
</dbReference>
<organism evidence="1 2">
    <name type="scientific">Candidatus Blautia faecigallinarum</name>
    <dbReference type="NCBI Taxonomy" id="2838488"/>
    <lineage>
        <taxon>Bacteria</taxon>
        <taxon>Bacillati</taxon>
        <taxon>Bacillota</taxon>
        <taxon>Clostridia</taxon>
        <taxon>Lachnospirales</taxon>
        <taxon>Lachnospiraceae</taxon>
        <taxon>Blautia</taxon>
    </lineage>
</organism>
<name>A0A9D2DSS0_9FIRM</name>
<dbReference type="SFLD" id="SFLDG01135">
    <property type="entry name" value="C1.5.6:_HAD__Beta-PGM__Phospha"/>
    <property type="match status" value="1"/>
</dbReference>
<dbReference type="AlphaFoldDB" id="A0A9D2DSS0"/>
<proteinExistence type="predicted"/>
<dbReference type="NCBIfam" id="TIGR01509">
    <property type="entry name" value="HAD-SF-IA-v3"/>
    <property type="match status" value="1"/>
</dbReference>
<dbReference type="Gene3D" id="3.40.50.1000">
    <property type="entry name" value="HAD superfamily/HAD-like"/>
    <property type="match status" value="1"/>
</dbReference>
<dbReference type="InterPro" id="IPR023214">
    <property type="entry name" value="HAD_sf"/>
</dbReference>
<sequence>MYMIKAVVFDMDGVIFDSEALVIETWEEVAKRHSFSNVEKVCHACLGTNAQATKEIFLDHYGKDFPYDTYKKEMSRLFHERAANGKLRQKPGIKEILAYLKESGLKTAVASSTRESVVRQELEEGGLLSWFDEIVCGDMVARSKPAPDIFLKACEALKVSPSQAYVIEDSYNGIRAARAAGMRPIMVPDLAEPTGEMEELAECILPSLLAVKDYFAKSPLIYAHTR</sequence>
<dbReference type="InterPro" id="IPR036412">
    <property type="entry name" value="HAD-like_sf"/>
</dbReference>
<protein>
    <submittedName>
        <fullName evidence="1">HAD family phosphatase</fullName>
    </submittedName>
</protein>
<comment type="caution">
    <text evidence="1">The sequence shown here is derived from an EMBL/GenBank/DDBJ whole genome shotgun (WGS) entry which is preliminary data.</text>
</comment>
<gene>
    <name evidence="1" type="ORF">IAA21_06605</name>
</gene>
<dbReference type="PRINTS" id="PR00413">
    <property type="entry name" value="HADHALOGNASE"/>
</dbReference>
<dbReference type="Gene3D" id="1.10.150.240">
    <property type="entry name" value="Putative phosphatase, domain 2"/>
    <property type="match status" value="1"/>
</dbReference>
<evidence type="ECO:0000313" key="2">
    <source>
        <dbReference type="Proteomes" id="UP000824041"/>
    </source>
</evidence>
<dbReference type="SFLD" id="SFLDS00003">
    <property type="entry name" value="Haloacid_Dehalogenase"/>
    <property type="match status" value="1"/>
</dbReference>
<dbReference type="Proteomes" id="UP000824041">
    <property type="component" value="Unassembled WGS sequence"/>
</dbReference>
<dbReference type="PANTHER" id="PTHR18901">
    <property type="entry name" value="2-DEOXYGLUCOSE-6-PHOSPHATE PHOSPHATASE 2"/>
    <property type="match status" value="1"/>
</dbReference>